<dbReference type="InterPro" id="IPR008928">
    <property type="entry name" value="6-hairpin_glycosidase_sf"/>
</dbReference>
<dbReference type="GO" id="GO:0000272">
    <property type="term" value="P:polysaccharide catabolic process"/>
    <property type="evidence" value="ECO:0007669"/>
    <property type="project" value="TreeGrafter"/>
</dbReference>
<sequence>MPSTNPHADHLLETGREPISHPEQFTALDGLTPALLADAKGRALARLQKGLAIFGDRFPAPSSENGEYPAIDNIEWTNGFWTGQLWLAYEMSGNAVFREAAEKQVQSFAERIDQRIVVDHHDLGFLYSLSCVAAWKITGNTLARSAALKAAECLYERYLPSAEIVQAWGNLNDPEEAGRMIIDCNLNLPLLYWASEETGNQRFRNAANKHIEKAMRYLIRPDASTFHTFFMDVKTGAARKGTTHQGFSDSSCWARGQAWGISGFPLVYRYYRNPQLIAQSARLTNYFLNRLPTDLVCYWDLVFTEGDEPRDSSAAAIAVCGMLELLRHLPLLDPDRQTWQAAAGAIMSQLIKHYAANSEDSGSGLLKHGVYHKPKNIGVDEYCIWGDYFYLEALLRFEQVWESYW</sequence>
<feature type="binding site" evidence="4">
    <location>
        <position position="122"/>
    </location>
    <ligand>
        <name>substrate</name>
    </ligand>
</feature>
<feature type="binding site" evidence="4">
    <location>
        <position position="259"/>
    </location>
    <ligand>
        <name>substrate</name>
    </ligand>
</feature>
<dbReference type="AlphaFoldDB" id="A0A928V4E1"/>
<dbReference type="InterPro" id="IPR012341">
    <property type="entry name" value="6hp_glycosidase-like_sf"/>
</dbReference>
<feature type="binding site" evidence="4">
    <location>
        <position position="255"/>
    </location>
    <ligand>
        <name>substrate</name>
    </ligand>
</feature>
<dbReference type="SUPFAM" id="SSF48208">
    <property type="entry name" value="Six-hairpin glycosidases"/>
    <property type="match status" value="1"/>
</dbReference>
<feature type="binding site" evidence="4">
    <location>
        <position position="243"/>
    </location>
    <ligand>
        <name>substrate</name>
    </ligand>
</feature>
<feature type="binding site" evidence="4">
    <location>
        <position position="183"/>
    </location>
    <ligand>
        <name>substrate</name>
    </ligand>
</feature>
<evidence type="ECO:0000256" key="2">
    <source>
        <dbReference type="ARBA" id="ARBA00038358"/>
    </source>
</evidence>
<dbReference type="GO" id="GO:0052757">
    <property type="term" value="F:chondroitin hydrolase activity"/>
    <property type="evidence" value="ECO:0007669"/>
    <property type="project" value="TreeGrafter"/>
</dbReference>
<gene>
    <name evidence="5" type="ORF">C4F51_15440</name>
</gene>
<evidence type="ECO:0000256" key="3">
    <source>
        <dbReference type="PIRSR" id="PIRSR610905-1"/>
    </source>
</evidence>
<dbReference type="Gene3D" id="1.50.10.10">
    <property type="match status" value="1"/>
</dbReference>
<evidence type="ECO:0000256" key="1">
    <source>
        <dbReference type="ARBA" id="ARBA00022801"/>
    </source>
</evidence>
<reference evidence="5" key="1">
    <citation type="submission" date="2018-07" db="EMBL/GenBank/DDBJ databases">
        <title>Genome assembly of strain Ka43.</title>
        <authorList>
            <person name="Kukolya J."/>
            <person name="Nagy I."/>
            <person name="Horvath B."/>
            <person name="Toth A."/>
        </authorList>
    </citation>
    <scope>NUCLEOTIDE SEQUENCE</scope>
    <source>
        <strain evidence="5">KB43</strain>
    </source>
</reference>
<name>A0A928V4E1_9GAMM</name>
<dbReference type="InterPro" id="IPR010905">
    <property type="entry name" value="Glyco_hydro_88"/>
</dbReference>
<comment type="similarity">
    <text evidence="2">Belongs to the glycosyl hydrolase 88 family.</text>
</comment>
<evidence type="ECO:0000313" key="6">
    <source>
        <dbReference type="Proteomes" id="UP000652567"/>
    </source>
</evidence>
<keyword evidence="6" id="KW-1185">Reference proteome</keyword>
<keyword evidence="1 5" id="KW-0378">Hydrolase</keyword>
<evidence type="ECO:0000256" key="4">
    <source>
        <dbReference type="PIRSR" id="PIRSR610905-2"/>
    </source>
</evidence>
<feature type="binding site" evidence="4">
    <location>
        <position position="241"/>
    </location>
    <ligand>
        <name>substrate</name>
    </ligand>
</feature>
<proteinExistence type="inferred from homology"/>
<dbReference type="EMBL" id="PRDL01000001">
    <property type="protein sequence ID" value="MBE8718576.1"/>
    <property type="molecule type" value="Genomic_DNA"/>
</dbReference>
<accession>A0A928V4E1</accession>
<comment type="caution">
    <text evidence="5">The sequence shown here is derived from an EMBL/GenBank/DDBJ whole genome shotgun (WGS) entry which is preliminary data.</text>
</comment>
<dbReference type="Pfam" id="PF07470">
    <property type="entry name" value="Glyco_hydro_88"/>
    <property type="match status" value="1"/>
</dbReference>
<feature type="active site" description="Proton donor" evidence="3">
    <location>
        <position position="183"/>
    </location>
</feature>
<dbReference type="InterPro" id="IPR052369">
    <property type="entry name" value="UG_Glycosaminoglycan_Hydrolase"/>
</dbReference>
<feature type="active site" description="Nucleophile" evidence="3">
    <location>
        <position position="122"/>
    </location>
</feature>
<dbReference type="PANTHER" id="PTHR36845:SF1">
    <property type="entry name" value="HYDROLASE, PUTATIVE (AFU_ORTHOLOGUE AFUA_7G05090)-RELATED"/>
    <property type="match status" value="1"/>
</dbReference>
<dbReference type="Proteomes" id="UP000652567">
    <property type="component" value="Unassembled WGS sequence"/>
</dbReference>
<dbReference type="RefSeq" id="WP_193911251.1">
    <property type="nucleotide sequence ID" value="NZ_PRDL01000001.1"/>
</dbReference>
<protein>
    <submittedName>
        <fullName evidence="5">Glucuronyl hydrolase</fullName>
    </submittedName>
</protein>
<dbReference type="PANTHER" id="PTHR36845">
    <property type="entry name" value="HYDROLASE, PUTATIVE (AFU_ORTHOLOGUE AFUA_7G05090)-RELATED"/>
    <property type="match status" value="1"/>
</dbReference>
<organism evidence="5 6">
    <name type="scientific">Cellvibrio polysaccharolyticus</name>
    <dbReference type="NCBI Taxonomy" id="2082724"/>
    <lineage>
        <taxon>Bacteria</taxon>
        <taxon>Pseudomonadati</taxon>
        <taxon>Pseudomonadota</taxon>
        <taxon>Gammaproteobacteria</taxon>
        <taxon>Cellvibrionales</taxon>
        <taxon>Cellvibrionaceae</taxon>
        <taxon>Cellvibrio</taxon>
    </lineage>
</organism>
<evidence type="ECO:0000313" key="5">
    <source>
        <dbReference type="EMBL" id="MBE8718576.1"/>
    </source>
</evidence>